<dbReference type="AlphaFoldDB" id="A0A829QR19"/>
<reference evidence="1 2" key="1">
    <citation type="submission" date="2013-12" db="EMBL/GenBank/DDBJ databases">
        <authorList>
            <person name="Zelazny A."/>
            <person name="Olivier K."/>
            <person name="Holland S."/>
            <person name="Lenaerts A."/>
            <person name="Ordway D."/>
            <person name="DeGroote M.A."/>
            <person name="Parker T."/>
            <person name="Sizemore C."/>
            <person name="Tallon L.J."/>
            <person name="Sadzewicz L.K."/>
            <person name="Sengamalay N."/>
            <person name="Fraser C.M."/>
            <person name="Hine E."/>
            <person name="Shefchek K.A."/>
            <person name="Das S.P."/>
            <person name="Tettelin H."/>
        </authorList>
    </citation>
    <scope>NUCLEOTIDE SEQUENCE [LARGE SCALE GENOMIC DNA]</scope>
    <source>
        <strain evidence="1 2">1948</strain>
    </source>
</reference>
<accession>A0A829QR19</accession>
<comment type="caution">
    <text evidence="1">The sequence shown here is derived from an EMBL/GenBank/DDBJ whole genome shotgun (WGS) entry which is preliminary data.</text>
</comment>
<sequence>MGKRGGFGISQSVGDLLDREPISQEFLANVSRTSSKSAR</sequence>
<dbReference type="Proteomes" id="UP000021210">
    <property type="component" value="Unassembled WGS sequence"/>
</dbReference>
<organism evidence="1 2">
    <name type="scientific">Mycobacteroides abscessus 1948</name>
    <dbReference type="NCBI Taxonomy" id="1299323"/>
    <lineage>
        <taxon>Bacteria</taxon>
        <taxon>Bacillati</taxon>
        <taxon>Actinomycetota</taxon>
        <taxon>Actinomycetes</taxon>
        <taxon>Mycobacteriales</taxon>
        <taxon>Mycobacteriaceae</taxon>
        <taxon>Mycobacteroides</taxon>
        <taxon>Mycobacteroides abscessus</taxon>
    </lineage>
</organism>
<name>A0A829QR19_9MYCO</name>
<gene>
    <name evidence="1" type="ORF">I542_4895</name>
</gene>
<proteinExistence type="predicted"/>
<protein>
    <submittedName>
        <fullName evidence="1">Uncharacterized protein</fullName>
    </submittedName>
</protein>
<evidence type="ECO:0000313" key="2">
    <source>
        <dbReference type="Proteomes" id="UP000021210"/>
    </source>
</evidence>
<evidence type="ECO:0000313" key="1">
    <source>
        <dbReference type="EMBL" id="EUA64719.1"/>
    </source>
</evidence>
<dbReference type="EMBL" id="JAOH01000002">
    <property type="protein sequence ID" value="EUA64719.1"/>
    <property type="molecule type" value="Genomic_DNA"/>
</dbReference>